<sequence length="61" mass="6985">MIDINKMIEGIMKEKKPKKKQVGLYLDEDVLDKIGDQGRKGAKSEFVNRVLRQVLKENGVL</sequence>
<gene>
    <name evidence="1" type="ORF">WDJ61_18845</name>
</gene>
<evidence type="ECO:0008006" key="3">
    <source>
        <dbReference type="Google" id="ProtNLM"/>
    </source>
</evidence>
<organism evidence="1 2">
    <name type="scientific">Bacillus kandeliae</name>
    <dbReference type="NCBI Taxonomy" id="3129297"/>
    <lineage>
        <taxon>Bacteria</taxon>
        <taxon>Bacillati</taxon>
        <taxon>Bacillota</taxon>
        <taxon>Bacilli</taxon>
        <taxon>Bacillales</taxon>
        <taxon>Bacillaceae</taxon>
        <taxon>Bacillus</taxon>
    </lineage>
</organism>
<name>A0ABZ2NBC2_9BACI</name>
<evidence type="ECO:0000313" key="2">
    <source>
        <dbReference type="Proteomes" id="UP001387364"/>
    </source>
</evidence>
<keyword evidence="1" id="KW-0614">Plasmid</keyword>
<reference evidence="1 2" key="1">
    <citation type="submission" date="2024-02" db="EMBL/GenBank/DDBJ databases">
        <title>Seven novel Bacillus-like species.</title>
        <authorList>
            <person name="Liu G."/>
        </authorList>
    </citation>
    <scope>NUCLEOTIDE SEQUENCE [LARGE SCALE GENOMIC DNA]</scope>
    <source>
        <strain evidence="1 2">FJAT-52991</strain>
        <plasmid evidence="1 2">unnamed2</plasmid>
    </source>
</reference>
<dbReference type="RefSeq" id="WP_338754927.1">
    <property type="nucleotide sequence ID" value="NZ_CP147406.1"/>
</dbReference>
<keyword evidence="2" id="KW-1185">Reference proteome</keyword>
<evidence type="ECO:0000313" key="1">
    <source>
        <dbReference type="EMBL" id="WXB95036.1"/>
    </source>
</evidence>
<accession>A0ABZ2NBC2</accession>
<protein>
    <recommendedName>
        <fullName evidence="3">CopG family transcriptional regulator</fullName>
    </recommendedName>
</protein>
<dbReference type="EMBL" id="CP147406">
    <property type="protein sequence ID" value="WXB95036.1"/>
    <property type="molecule type" value="Genomic_DNA"/>
</dbReference>
<proteinExistence type="predicted"/>
<dbReference type="Proteomes" id="UP001387364">
    <property type="component" value="Plasmid unnamed2"/>
</dbReference>
<geneLocation type="plasmid" evidence="1 2">
    <name>unnamed2</name>
</geneLocation>